<proteinExistence type="predicted"/>
<dbReference type="EMBL" id="CAMKVN010002533">
    <property type="protein sequence ID" value="CAI2181515.1"/>
    <property type="molecule type" value="Genomic_DNA"/>
</dbReference>
<accession>A0A9W4SU35</accession>
<feature type="non-terminal residue" evidence="1">
    <location>
        <position position="1"/>
    </location>
</feature>
<comment type="caution">
    <text evidence="1">The sequence shown here is derived from an EMBL/GenBank/DDBJ whole genome shotgun (WGS) entry which is preliminary data.</text>
</comment>
<organism evidence="1 2">
    <name type="scientific">Funneliformis geosporum</name>
    <dbReference type="NCBI Taxonomy" id="1117311"/>
    <lineage>
        <taxon>Eukaryota</taxon>
        <taxon>Fungi</taxon>
        <taxon>Fungi incertae sedis</taxon>
        <taxon>Mucoromycota</taxon>
        <taxon>Glomeromycotina</taxon>
        <taxon>Glomeromycetes</taxon>
        <taxon>Glomerales</taxon>
        <taxon>Glomeraceae</taxon>
        <taxon>Funneliformis</taxon>
    </lineage>
</organism>
<gene>
    <name evidence="1" type="ORF">FWILDA_LOCUS10124</name>
</gene>
<evidence type="ECO:0000313" key="1">
    <source>
        <dbReference type="EMBL" id="CAI2181515.1"/>
    </source>
</evidence>
<name>A0A9W4SU35_9GLOM</name>
<protein>
    <submittedName>
        <fullName evidence="1">7431_t:CDS:1</fullName>
    </submittedName>
</protein>
<dbReference type="Proteomes" id="UP001153678">
    <property type="component" value="Unassembled WGS sequence"/>
</dbReference>
<sequence>IEVTRVFKIHFKNERVISIANHLCDSPDEISYTASLFYNTSCLSSPITITPN</sequence>
<dbReference type="AlphaFoldDB" id="A0A9W4SU35"/>
<evidence type="ECO:0000313" key="2">
    <source>
        <dbReference type="Proteomes" id="UP001153678"/>
    </source>
</evidence>
<keyword evidence="2" id="KW-1185">Reference proteome</keyword>
<reference evidence="1" key="1">
    <citation type="submission" date="2022-08" db="EMBL/GenBank/DDBJ databases">
        <authorList>
            <person name="Kallberg Y."/>
            <person name="Tangrot J."/>
            <person name="Rosling A."/>
        </authorList>
    </citation>
    <scope>NUCLEOTIDE SEQUENCE</scope>
    <source>
        <strain evidence="1">Wild A</strain>
    </source>
</reference>